<reference evidence="3" key="3">
    <citation type="submission" date="2023-05" db="EMBL/GenBank/DDBJ databases">
        <authorList>
            <person name="Smith C.H."/>
        </authorList>
    </citation>
    <scope>NUCLEOTIDE SEQUENCE</scope>
    <source>
        <strain evidence="3">CHS0354</strain>
        <tissue evidence="3">Mantle</tissue>
    </source>
</reference>
<keyword evidence="2" id="KW-0812">Transmembrane</keyword>
<feature type="transmembrane region" description="Helical" evidence="2">
    <location>
        <begin position="49"/>
        <end position="73"/>
    </location>
</feature>
<organism evidence="3 4">
    <name type="scientific">Potamilus streckersoni</name>
    <dbReference type="NCBI Taxonomy" id="2493646"/>
    <lineage>
        <taxon>Eukaryota</taxon>
        <taxon>Metazoa</taxon>
        <taxon>Spiralia</taxon>
        <taxon>Lophotrochozoa</taxon>
        <taxon>Mollusca</taxon>
        <taxon>Bivalvia</taxon>
        <taxon>Autobranchia</taxon>
        <taxon>Heteroconchia</taxon>
        <taxon>Palaeoheterodonta</taxon>
        <taxon>Unionida</taxon>
        <taxon>Unionoidea</taxon>
        <taxon>Unionidae</taxon>
        <taxon>Ambleminae</taxon>
        <taxon>Lampsilini</taxon>
        <taxon>Potamilus</taxon>
    </lineage>
</organism>
<evidence type="ECO:0000313" key="4">
    <source>
        <dbReference type="Proteomes" id="UP001195483"/>
    </source>
</evidence>
<evidence type="ECO:0000313" key="3">
    <source>
        <dbReference type="EMBL" id="KAK3577399.1"/>
    </source>
</evidence>
<sequence>MKIHGSKKDWLVSVWKDWAPWCTQVTTEQNGKMGTHAKMNIRGSLVYKYLWFTFALIGVIGSLRCILSVFVSFELETLPAEVTKDLRCEPDILKDSVISGVDAASETECPWNHVFSDVSNRVNLLEVAFKEQVYARESIAREVFNQSDLNKLLNAKLAMFLQQLNNLSHKYNDLELKYKELSTRVHSDELLGLVIFVVILVEILSRLWRRIVKLLSKITVYMPQFPRLGQRLFPRLGQRLERKNSSACSTPKHSGSPRNELCIVLVKRGSSLYQIFLDSILKSFDDIRVVIRPYHNVTSQEDLRCLPNVRLYFVLIDAESTHNHGNGTEKDLEITTLKAVKSMPGHSVVIIANDEGSKKLTAHSMYNTSIRLVKNNEILHALAADGRLFSIWQEMTSHQMSHLRRVIKTVLCTKFALR</sequence>
<dbReference type="AlphaFoldDB" id="A0AAE0RPT8"/>
<keyword evidence="2" id="KW-0472">Membrane</keyword>
<evidence type="ECO:0000256" key="1">
    <source>
        <dbReference type="SAM" id="Coils"/>
    </source>
</evidence>
<dbReference type="Proteomes" id="UP001195483">
    <property type="component" value="Unassembled WGS sequence"/>
</dbReference>
<reference evidence="3" key="1">
    <citation type="journal article" date="2021" name="Genome Biol. Evol.">
        <title>A High-Quality Reference Genome for a Parasitic Bivalve with Doubly Uniparental Inheritance (Bivalvia: Unionida).</title>
        <authorList>
            <person name="Smith C.H."/>
        </authorList>
    </citation>
    <scope>NUCLEOTIDE SEQUENCE</scope>
    <source>
        <strain evidence="3">CHS0354</strain>
    </source>
</reference>
<keyword evidence="4" id="KW-1185">Reference proteome</keyword>
<reference evidence="3" key="2">
    <citation type="journal article" date="2021" name="Genome Biol. Evol.">
        <title>Developing a high-quality reference genome for a parasitic bivalve with doubly uniparental inheritance (Bivalvia: Unionida).</title>
        <authorList>
            <person name="Smith C.H."/>
        </authorList>
    </citation>
    <scope>NUCLEOTIDE SEQUENCE</scope>
    <source>
        <strain evidence="3">CHS0354</strain>
        <tissue evidence="3">Mantle</tissue>
    </source>
</reference>
<name>A0AAE0RPT8_9BIVA</name>
<keyword evidence="2" id="KW-1133">Transmembrane helix</keyword>
<protein>
    <submittedName>
        <fullName evidence="3">Uncharacterized protein</fullName>
    </submittedName>
</protein>
<proteinExistence type="predicted"/>
<gene>
    <name evidence="3" type="ORF">CHS0354_032247</name>
</gene>
<feature type="coiled-coil region" evidence="1">
    <location>
        <begin position="157"/>
        <end position="184"/>
    </location>
</feature>
<evidence type="ECO:0000256" key="2">
    <source>
        <dbReference type="SAM" id="Phobius"/>
    </source>
</evidence>
<comment type="caution">
    <text evidence="3">The sequence shown here is derived from an EMBL/GenBank/DDBJ whole genome shotgun (WGS) entry which is preliminary data.</text>
</comment>
<keyword evidence="1" id="KW-0175">Coiled coil</keyword>
<dbReference type="EMBL" id="JAEAOA010001910">
    <property type="protein sequence ID" value="KAK3577399.1"/>
    <property type="molecule type" value="Genomic_DNA"/>
</dbReference>
<accession>A0AAE0RPT8</accession>